<dbReference type="GO" id="GO:0004674">
    <property type="term" value="F:protein serine/threonine kinase activity"/>
    <property type="evidence" value="ECO:0007669"/>
    <property type="project" value="UniProtKB-KW"/>
</dbReference>
<organism evidence="11 12">
    <name type="scientific">Solanum verrucosum</name>
    <dbReference type="NCBI Taxonomy" id="315347"/>
    <lineage>
        <taxon>Eukaryota</taxon>
        <taxon>Viridiplantae</taxon>
        <taxon>Streptophyta</taxon>
        <taxon>Embryophyta</taxon>
        <taxon>Tracheophyta</taxon>
        <taxon>Spermatophyta</taxon>
        <taxon>Magnoliopsida</taxon>
        <taxon>eudicotyledons</taxon>
        <taxon>Gunneridae</taxon>
        <taxon>Pentapetalae</taxon>
        <taxon>asterids</taxon>
        <taxon>lamiids</taxon>
        <taxon>Solanales</taxon>
        <taxon>Solanaceae</taxon>
        <taxon>Solanoideae</taxon>
        <taxon>Solaneae</taxon>
        <taxon>Solanum</taxon>
    </lineage>
</organism>
<comment type="similarity">
    <text evidence="1">Belongs to the protein kinase superfamily. TKL Ser/Thr protein kinase family. RAF subfamily.</text>
</comment>
<dbReference type="PANTHER" id="PTHR44329">
    <property type="entry name" value="SERINE/THREONINE-PROTEIN KINASE TNNI3K-RELATED"/>
    <property type="match status" value="1"/>
</dbReference>
<evidence type="ECO:0000256" key="9">
    <source>
        <dbReference type="ARBA" id="ARBA00048679"/>
    </source>
</evidence>
<evidence type="ECO:0000256" key="3">
    <source>
        <dbReference type="ARBA" id="ARBA00022527"/>
    </source>
</evidence>
<evidence type="ECO:0000256" key="6">
    <source>
        <dbReference type="ARBA" id="ARBA00022777"/>
    </source>
</evidence>
<dbReference type="FunFam" id="3.30.200.20:FF:000060">
    <property type="entry name" value="Serine/threonine-protein kinase isoform 1"/>
    <property type="match status" value="1"/>
</dbReference>
<dbReference type="Proteomes" id="UP001234989">
    <property type="component" value="Chromosome 12"/>
</dbReference>
<dbReference type="PROSITE" id="PS00108">
    <property type="entry name" value="PROTEIN_KINASE_ST"/>
    <property type="match status" value="1"/>
</dbReference>
<keyword evidence="6" id="KW-0418">Kinase</keyword>
<evidence type="ECO:0000256" key="4">
    <source>
        <dbReference type="ARBA" id="ARBA00022679"/>
    </source>
</evidence>
<gene>
    <name evidence="11" type="ORF">MTR67_053513</name>
</gene>
<dbReference type="InterPro" id="IPR001245">
    <property type="entry name" value="Ser-Thr/Tyr_kinase_cat_dom"/>
</dbReference>
<dbReference type="PROSITE" id="PS50011">
    <property type="entry name" value="PROTEIN_KINASE_DOM"/>
    <property type="match status" value="1"/>
</dbReference>
<dbReference type="Gene3D" id="3.30.200.20">
    <property type="entry name" value="Phosphorylase Kinase, domain 1"/>
    <property type="match status" value="1"/>
</dbReference>
<dbReference type="Gene3D" id="1.10.510.10">
    <property type="entry name" value="Transferase(Phosphotransferase) domain 1"/>
    <property type="match status" value="1"/>
</dbReference>
<evidence type="ECO:0000256" key="1">
    <source>
        <dbReference type="ARBA" id="ARBA00010507"/>
    </source>
</evidence>
<dbReference type="SUPFAM" id="SSF56112">
    <property type="entry name" value="Protein kinase-like (PK-like)"/>
    <property type="match status" value="1"/>
</dbReference>
<dbReference type="GO" id="GO:0005524">
    <property type="term" value="F:ATP binding"/>
    <property type="evidence" value="ECO:0007669"/>
    <property type="project" value="UniProtKB-KW"/>
</dbReference>
<dbReference type="EMBL" id="CP133623">
    <property type="protein sequence ID" value="WMV60128.1"/>
    <property type="molecule type" value="Genomic_DNA"/>
</dbReference>
<dbReference type="InterPro" id="IPR000719">
    <property type="entry name" value="Prot_kinase_dom"/>
</dbReference>
<feature type="domain" description="Protein kinase" evidence="10">
    <location>
        <begin position="184"/>
        <end position="353"/>
    </location>
</feature>
<evidence type="ECO:0000256" key="7">
    <source>
        <dbReference type="ARBA" id="ARBA00022840"/>
    </source>
</evidence>
<dbReference type="Pfam" id="PF07714">
    <property type="entry name" value="PK_Tyr_Ser-Thr"/>
    <property type="match status" value="1"/>
</dbReference>
<keyword evidence="3" id="KW-0723">Serine/threonine-protein kinase</keyword>
<dbReference type="SMART" id="SM00220">
    <property type="entry name" value="S_TKc"/>
    <property type="match status" value="1"/>
</dbReference>
<protein>
    <recommendedName>
        <fullName evidence="2">non-specific serine/threonine protein kinase</fullName>
        <ecNumber evidence="2">2.7.11.1</ecNumber>
    </recommendedName>
</protein>
<dbReference type="InterPro" id="IPR008271">
    <property type="entry name" value="Ser/Thr_kinase_AS"/>
</dbReference>
<keyword evidence="5" id="KW-0547">Nucleotide-binding</keyword>
<reference evidence="11" key="1">
    <citation type="submission" date="2023-08" db="EMBL/GenBank/DDBJ databases">
        <title>A de novo genome assembly of Solanum verrucosum Schlechtendal, a Mexican diploid species geographically isolated from the other diploid A-genome species in potato relatives.</title>
        <authorList>
            <person name="Hosaka K."/>
        </authorList>
    </citation>
    <scope>NUCLEOTIDE SEQUENCE</scope>
    <source>
        <tissue evidence="11">Young leaves</tissue>
    </source>
</reference>
<keyword evidence="12" id="KW-1185">Reference proteome</keyword>
<dbReference type="EC" id="2.7.11.1" evidence="2"/>
<sequence length="353" mass="39362">MNATSVTAAPVVRKLIGIRKHVESSHSSYTSVPRIEIVRFLSVRNSNRDRVAWYLLPVRSDRKNIEAPKFVGLVDLNQNLSQNFYHKLGEGSNMSIEGYGMSNAGGSGAMAVDNSSVGSNDSHTHILNQQGNHIHNNDSVAASVVRGRVTRLSDDALAQALVDPQFPTIGLAIYHEWTIDLRRLTIGQAFAQGSFGKLYKGTYNGEDVAIKLLERPEHDLEKAHFMELQFHHEVKMLANLKHPNIVRFIGACRKAMVWCIVTEYARGGSVRQFLTRRQNRAVPLKLAVVQALDVARGMEYVHGRNLIHRDLKSDNLLIAADKSIKIADFGIARIEVLTEGMTPETGTYRWMAP</sequence>
<proteinExistence type="inferred from homology"/>
<evidence type="ECO:0000313" key="11">
    <source>
        <dbReference type="EMBL" id="WMV60128.1"/>
    </source>
</evidence>
<dbReference type="PANTHER" id="PTHR44329:SF261">
    <property type="entry name" value="ZINC FINGER CONTAINING PROTEIN KINASE-RELATED"/>
    <property type="match status" value="1"/>
</dbReference>
<dbReference type="InterPro" id="IPR011009">
    <property type="entry name" value="Kinase-like_dom_sf"/>
</dbReference>
<dbReference type="AlphaFoldDB" id="A0AAF0V737"/>
<evidence type="ECO:0000256" key="5">
    <source>
        <dbReference type="ARBA" id="ARBA00022741"/>
    </source>
</evidence>
<keyword evidence="4" id="KW-0808">Transferase</keyword>
<comment type="catalytic activity">
    <reaction evidence="9">
        <text>L-seryl-[protein] + ATP = O-phospho-L-seryl-[protein] + ADP + H(+)</text>
        <dbReference type="Rhea" id="RHEA:17989"/>
        <dbReference type="Rhea" id="RHEA-COMP:9863"/>
        <dbReference type="Rhea" id="RHEA-COMP:11604"/>
        <dbReference type="ChEBI" id="CHEBI:15378"/>
        <dbReference type="ChEBI" id="CHEBI:29999"/>
        <dbReference type="ChEBI" id="CHEBI:30616"/>
        <dbReference type="ChEBI" id="CHEBI:83421"/>
        <dbReference type="ChEBI" id="CHEBI:456216"/>
        <dbReference type="EC" id="2.7.11.1"/>
    </reaction>
</comment>
<evidence type="ECO:0000313" key="12">
    <source>
        <dbReference type="Proteomes" id="UP001234989"/>
    </source>
</evidence>
<dbReference type="InterPro" id="IPR051681">
    <property type="entry name" value="Ser/Thr_Kinases-Pseudokinases"/>
</dbReference>
<keyword evidence="7" id="KW-0067">ATP-binding</keyword>
<evidence type="ECO:0000256" key="8">
    <source>
        <dbReference type="ARBA" id="ARBA00047899"/>
    </source>
</evidence>
<evidence type="ECO:0000259" key="10">
    <source>
        <dbReference type="PROSITE" id="PS50011"/>
    </source>
</evidence>
<comment type="catalytic activity">
    <reaction evidence="8">
        <text>L-threonyl-[protein] + ATP = O-phospho-L-threonyl-[protein] + ADP + H(+)</text>
        <dbReference type="Rhea" id="RHEA:46608"/>
        <dbReference type="Rhea" id="RHEA-COMP:11060"/>
        <dbReference type="Rhea" id="RHEA-COMP:11605"/>
        <dbReference type="ChEBI" id="CHEBI:15378"/>
        <dbReference type="ChEBI" id="CHEBI:30013"/>
        <dbReference type="ChEBI" id="CHEBI:30616"/>
        <dbReference type="ChEBI" id="CHEBI:61977"/>
        <dbReference type="ChEBI" id="CHEBI:456216"/>
        <dbReference type="EC" id="2.7.11.1"/>
    </reaction>
</comment>
<evidence type="ECO:0000256" key="2">
    <source>
        <dbReference type="ARBA" id="ARBA00012513"/>
    </source>
</evidence>
<name>A0AAF0V737_SOLVR</name>
<accession>A0AAF0V737</accession>